<reference evidence="1 2" key="1">
    <citation type="submission" date="2015-10" db="EMBL/GenBank/DDBJ databases">
        <title>Genome sequencing of Penicillium freii.</title>
        <authorList>
            <person name="Nguyen H.D."/>
            <person name="Visagie C.M."/>
            <person name="Seifert K.A."/>
        </authorList>
    </citation>
    <scope>NUCLEOTIDE SEQUENCE [LARGE SCALE GENOMIC DNA]</scope>
    <source>
        <strain evidence="1 2">DAOM 242723</strain>
    </source>
</reference>
<name>A0A101MSA9_PENFR</name>
<dbReference type="EMBL" id="LLXE01000019">
    <property type="protein sequence ID" value="KUM65820.1"/>
    <property type="molecule type" value="Genomic_DNA"/>
</dbReference>
<proteinExistence type="predicted"/>
<evidence type="ECO:0000313" key="2">
    <source>
        <dbReference type="Proteomes" id="UP000055045"/>
    </source>
</evidence>
<dbReference type="Proteomes" id="UP000055045">
    <property type="component" value="Unassembled WGS sequence"/>
</dbReference>
<organism evidence="1 2">
    <name type="scientific">Penicillium freii</name>
    <dbReference type="NCBI Taxonomy" id="48697"/>
    <lineage>
        <taxon>Eukaryota</taxon>
        <taxon>Fungi</taxon>
        <taxon>Dikarya</taxon>
        <taxon>Ascomycota</taxon>
        <taxon>Pezizomycotina</taxon>
        <taxon>Eurotiomycetes</taxon>
        <taxon>Eurotiomycetidae</taxon>
        <taxon>Eurotiales</taxon>
        <taxon>Aspergillaceae</taxon>
        <taxon>Penicillium</taxon>
    </lineage>
</organism>
<protein>
    <submittedName>
        <fullName evidence="1">Uncharacterized protein</fullName>
    </submittedName>
</protein>
<evidence type="ECO:0000313" key="1">
    <source>
        <dbReference type="EMBL" id="KUM65820.1"/>
    </source>
</evidence>
<gene>
    <name evidence="1" type="ORF">ACN42_g1237</name>
</gene>
<keyword evidence="2" id="KW-1185">Reference proteome</keyword>
<sequence length="117" mass="13091">MYGAAQEDSRNMRATLRKMMRLYLALLTPGILLSLHLAWIPLCCADINVANAPNTKDHMDLILPCNTGAVIYMAVGQWRSFNIIITVNFGIPSYHRLTALPAAFVPFTLFFNPSHLL</sequence>
<dbReference type="AlphaFoldDB" id="A0A101MSA9"/>
<accession>A0A101MSA9</accession>
<comment type="caution">
    <text evidence="1">The sequence shown here is derived from an EMBL/GenBank/DDBJ whole genome shotgun (WGS) entry which is preliminary data.</text>
</comment>